<feature type="region of interest" description="Disordered" evidence="1">
    <location>
        <begin position="36"/>
        <end position="59"/>
    </location>
</feature>
<organism evidence="2 3">
    <name type="scientific">Effrenium voratum</name>
    <dbReference type="NCBI Taxonomy" id="2562239"/>
    <lineage>
        <taxon>Eukaryota</taxon>
        <taxon>Sar</taxon>
        <taxon>Alveolata</taxon>
        <taxon>Dinophyceae</taxon>
        <taxon>Suessiales</taxon>
        <taxon>Symbiodiniaceae</taxon>
        <taxon>Effrenium</taxon>
    </lineage>
</organism>
<name>A0AA36ITD2_9DINO</name>
<keyword evidence="3" id="KW-1185">Reference proteome</keyword>
<accession>A0AA36ITD2</accession>
<dbReference type="Proteomes" id="UP001178507">
    <property type="component" value="Unassembled WGS sequence"/>
</dbReference>
<evidence type="ECO:0000313" key="2">
    <source>
        <dbReference type="EMBL" id="CAJ1393632.1"/>
    </source>
</evidence>
<dbReference type="EMBL" id="CAUJNA010002609">
    <property type="protein sequence ID" value="CAJ1393632.1"/>
    <property type="molecule type" value="Genomic_DNA"/>
</dbReference>
<reference evidence="2" key="1">
    <citation type="submission" date="2023-08" db="EMBL/GenBank/DDBJ databases">
        <authorList>
            <person name="Chen Y."/>
            <person name="Shah S."/>
            <person name="Dougan E. K."/>
            <person name="Thang M."/>
            <person name="Chan C."/>
        </authorList>
    </citation>
    <scope>NUCLEOTIDE SEQUENCE</scope>
</reference>
<feature type="non-terminal residue" evidence="2">
    <location>
        <position position="59"/>
    </location>
</feature>
<proteinExistence type="predicted"/>
<comment type="caution">
    <text evidence="2">The sequence shown here is derived from an EMBL/GenBank/DDBJ whole genome shotgun (WGS) entry which is preliminary data.</text>
</comment>
<sequence>MWLSQRKESDVYDRVSLAQLRREYTSDTEKAFLENLIASSQEGVPHPQAPDDPEMRLYR</sequence>
<protein>
    <submittedName>
        <fullName evidence="2">Uncharacterized protein</fullName>
    </submittedName>
</protein>
<gene>
    <name evidence="2" type="ORF">EVOR1521_LOCUS18460</name>
</gene>
<dbReference type="AlphaFoldDB" id="A0AA36ITD2"/>
<evidence type="ECO:0000313" key="3">
    <source>
        <dbReference type="Proteomes" id="UP001178507"/>
    </source>
</evidence>
<evidence type="ECO:0000256" key="1">
    <source>
        <dbReference type="SAM" id="MobiDB-lite"/>
    </source>
</evidence>